<evidence type="ECO:0000256" key="5">
    <source>
        <dbReference type="ARBA" id="ARBA00023098"/>
    </source>
</evidence>
<dbReference type="GO" id="GO:0016020">
    <property type="term" value="C:membrane"/>
    <property type="evidence" value="ECO:0007669"/>
    <property type="project" value="UniProtKB-SubCell"/>
</dbReference>
<evidence type="ECO:0000256" key="6">
    <source>
        <dbReference type="ARBA" id="ARBA00023136"/>
    </source>
</evidence>
<evidence type="ECO:0000313" key="10">
    <source>
        <dbReference type="EMBL" id="KHK92964.1"/>
    </source>
</evidence>
<sequence>MNKAAPPPDPSRRRDIAIWSWPIIAIRLVAMLATLAICVPLFYLLSPFTARNPVPRWFLRALAAVAGLRIRKCGIRAHRDAFFLPNHLSWLDIPALAGTTGSAFVAHDGLAGIGPLRWLCSLNDTVFVARHDRRSIAHQVEQVRTALRETGALTIFPEGTTSDGQALLPFKSALLSALDADAEHIPIQPVLLDYGKDTADIAWVGAEPGLDNALRILGRWRPITLTITFLPPLTEAERMDRKTIARAARLAIEAAMLEGRTR</sequence>
<keyword evidence="3 8" id="KW-0812">Transmembrane</keyword>
<evidence type="ECO:0000313" key="11">
    <source>
        <dbReference type="Proteomes" id="UP000031057"/>
    </source>
</evidence>
<keyword evidence="4 8" id="KW-1133">Transmembrane helix</keyword>
<keyword evidence="6 8" id="KW-0472">Membrane</keyword>
<dbReference type="PANTHER" id="PTHR23063:SF52">
    <property type="entry name" value="LYSOPHOSPHATIDYLCHOLINE ACYLTRANSFERASE"/>
    <property type="match status" value="1"/>
</dbReference>
<protein>
    <submittedName>
        <fullName evidence="10">Acyl-phosphate glycerol 3-phosphate acyltransferase</fullName>
    </submittedName>
</protein>
<keyword evidence="11" id="KW-1185">Reference proteome</keyword>
<evidence type="ECO:0000256" key="3">
    <source>
        <dbReference type="ARBA" id="ARBA00022692"/>
    </source>
</evidence>
<organism evidence="10 11">
    <name type="scientific">Novosphingobium malaysiense</name>
    <dbReference type="NCBI Taxonomy" id="1348853"/>
    <lineage>
        <taxon>Bacteria</taxon>
        <taxon>Pseudomonadati</taxon>
        <taxon>Pseudomonadota</taxon>
        <taxon>Alphaproteobacteria</taxon>
        <taxon>Sphingomonadales</taxon>
        <taxon>Sphingomonadaceae</taxon>
        <taxon>Novosphingobium</taxon>
    </lineage>
</organism>
<dbReference type="CDD" id="cd07989">
    <property type="entry name" value="LPLAT_AGPAT-like"/>
    <property type="match status" value="1"/>
</dbReference>
<dbReference type="RefSeq" id="WP_039278198.1">
    <property type="nucleotide sequence ID" value="NZ_JTDI01000001.1"/>
</dbReference>
<evidence type="ECO:0000256" key="8">
    <source>
        <dbReference type="SAM" id="Phobius"/>
    </source>
</evidence>
<dbReference type="GO" id="GO:0006629">
    <property type="term" value="P:lipid metabolic process"/>
    <property type="evidence" value="ECO:0007669"/>
    <property type="project" value="UniProtKB-KW"/>
</dbReference>
<dbReference type="SUPFAM" id="SSF69593">
    <property type="entry name" value="Glycerol-3-phosphate (1)-acyltransferase"/>
    <property type="match status" value="1"/>
</dbReference>
<dbReference type="AlphaFoldDB" id="A0A0B1ZTZ6"/>
<evidence type="ECO:0000256" key="2">
    <source>
        <dbReference type="ARBA" id="ARBA00022679"/>
    </source>
</evidence>
<gene>
    <name evidence="10" type="ORF">LK12_00800</name>
</gene>
<comment type="caution">
    <text evidence="10">The sequence shown here is derived from an EMBL/GenBank/DDBJ whole genome shotgun (WGS) entry which is preliminary data.</text>
</comment>
<dbReference type="STRING" id="1348853.LK12_00800"/>
<keyword evidence="2 10" id="KW-0808">Transferase</keyword>
<feature type="transmembrane region" description="Helical" evidence="8">
    <location>
        <begin position="21"/>
        <end position="45"/>
    </location>
</feature>
<keyword evidence="7 10" id="KW-0012">Acyltransferase</keyword>
<keyword evidence="5" id="KW-0443">Lipid metabolism</keyword>
<dbReference type="EMBL" id="JTDI01000001">
    <property type="protein sequence ID" value="KHK92964.1"/>
    <property type="molecule type" value="Genomic_DNA"/>
</dbReference>
<reference evidence="10 11" key="1">
    <citation type="submission" date="2014-10" db="EMBL/GenBank/DDBJ databases">
        <title>Genome sequence of Novosphingobium malaysiense MUSC 273(T).</title>
        <authorList>
            <person name="Lee L.-H."/>
        </authorList>
    </citation>
    <scope>NUCLEOTIDE SEQUENCE [LARGE SCALE GENOMIC DNA]</scope>
    <source>
        <strain evidence="10 11">MUSC 273</strain>
    </source>
</reference>
<comment type="subcellular location">
    <subcellularLocation>
        <location evidence="1">Membrane</location>
    </subcellularLocation>
</comment>
<name>A0A0B1ZTZ6_9SPHN</name>
<dbReference type="Proteomes" id="UP000031057">
    <property type="component" value="Unassembled WGS sequence"/>
</dbReference>
<evidence type="ECO:0000256" key="1">
    <source>
        <dbReference type="ARBA" id="ARBA00004370"/>
    </source>
</evidence>
<dbReference type="SMART" id="SM00563">
    <property type="entry name" value="PlsC"/>
    <property type="match status" value="1"/>
</dbReference>
<feature type="domain" description="Phospholipid/glycerol acyltransferase" evidence="9">
    <location>
        <begin position="81"/>
        <end position="195"/>
    </location>
</feature>
<evidence type="ECO:0000256" key="7">
    <source>
        <dbReference type="ARBA" id="ARBA00023315"/>
    </source>
</evidence>
<evidence type="ECO:0000259" key="9">
    <source>
        <dbReference type="SMART" id="SM00563"/>
    </source>
</evidence>
<accession>A0A0B1ZTZ6</accession>
<evidence type="ECO:0000256" key="4">
    <source>
        <dbReference type="ARBA" id="ARBA00022989"/>
    </source>
</evidence>
<proteinExistence type="predicted"/>
<dbReference type="PANTHER" id="PTHR23063">
    <property type="entry name" value="PHOSPHOLIPID ACYLTRANSFERASE"/>
    <property type="match status" value="1"/>
</dbReference>
<dbReference type="InterPro" id="IPR002123">
    <property type="entry name" value="Plipid/glycerol_acylTrfase"/>
</dbReference>
<dbReference type="GO" id="GO:0016746">
    <property type="term" value="F:acyltransferase activity"/>
    <property type="evidence" value="ECO:0007669"/>
    <property type="project" value="UniProtKB-KW"/>
</dbReference>
<dbReference type="Pfam" id="PF01553">
    <property type="entry name" value="Acyltransferase"/>
    <property type="match status" value="1"/>
</dbReference>